<name>A0ABX7RGC0_9GAMM</name>
<keyword evidence="1" id="KW-1133">Transmembrane helix</keyword>
<evidence type="ECO:0008006" key="4">
    <source>
        <dbReference type="Google" id="ProtNLM"/>
    </source>
</evidence>
<accession>A0ABX7RGC0</accession>
<feature type="transmembrane region" description="Helical" evidence="1">
    <location>
        <begin position="43"/>
        <end position="67"/>
    </location>
</feature>
<keyword evidence="3" id="KW-1185">Reference proteome</keyword>
<feature type="transmembrane region" description="Helical" evidence="1">
    <location>
        <begin position="79"/>
        <end position="104"/>
    </location>
</feature>
<keyword evidence="1" id="KW-0472">Membrane</keyword>
<evidence type="ECO:0000313" key="2">
    <source>
        <dbReference type="EMBL" id="QSX76457.1"/>
    </source>
</evidence>
<evidence type="ECO:0000313" key="3">
    <source>
        <dbReference type="Proteomes" id="UP000663400"/>
    </source>
</evidence>
<dbReference type="RefSeq" id="WP_200609536.1">
    <property type="nucleotide sequence ID" value="NZ_CP071517.1"/>
</dbReference>
<sequence>MELDELKLAWQTLDRRLEQQTALNLQLLTETRIDKVRSRLRPLWFGQVIQLIVGVLLTVTFANFWIANAGSPALLASGLLMHAWSVALIISAVMELLLITRIDYAGPVLTIQKSLAQLRLWRTRVSPWLGLPFWLLWMPLMAIAFKQLFGAQMHASVYYIGIPIGIVGMLATVWFHFWAHRPERRHIGEAIDAGSAGRSVTRAQQYLDEIAQFGKE</sequence>
<feature type="transmembrane region" description="Helical" evidence="1">
    <location>
        <begin position="125"/>
        <end position="145"/>
    </location>
</feature>
<gene>
    <name evidence="2" type="ORF">HIV01_008290</name>
</gene>
<dbReference type="Proteomes" id="UP000663400">
    <property type="component" value="Chromosome"/>
</dbReference>
<dbReference type="EMBL" id="CP071517">
    <property type="protein sequence ID" value="QSX76457.1"/>
    <property type="molecule type" value="Genomic_DNA"/>
</dbReference>
<organism evidence="2 3">
    <name type="scientific">Lysobacter arenosi</name>
    <dbReference type="NCBI Taxonomy" id="2795387"/>
    <lineage>
        <taxon>Bacteria</taxon>
        <taxon>Pseudomonadati</taxon>
        <taxon>Pseudomonadota</taxon>
        <taxon>Gammaproteobacteria</taxon>
        <taxon>Lysobacterales</taxon>
        <taxon>Lysobacteraceae</taxon>
        <taxon>Lysobacter</taxon>
    </lineage>
</organism>
<evidence type="ECO:0000256" key="1">
    <source>
        <dbReference type="SAM" id="Phobius"/>
    </source>
</evidence>
<reference evidence="2 3" key="1">
    <citation type="submission" date="2021-02" db="EMBL/GenBank/DDBJ databases">
        <title>Lysobacter arenosi sp. nov., isolated from soil of gangwondo yeongwol, south Korea.</title>
        <authorList>
            <person name="Kim K.R."/>
            <person name="Kim K.H."/>
            <person name="Jeon C.O."/>
        </authorList>
    </citation>
    <scope>NUCLEOTIDE SEQUENCE [LARGE SCALE GENOMIC DNA]</scope>
    <source>
        <strain evidence="2 3">R7</strain>
    </source>
</reference>
<feature type="transmembrane region" description="Helical" evidence="1">
    <location>
        <begin position="157"/>
        <end position="177"/>
    </location>
</feature>
<protein>
    <recommendedName>
        <fullName evidence="4">Serine/threonine protein kinase</fullName>
    </recommendedName>
</protein>
<keyword evidence="1" id="KW-0812">Transmembrane</keyword>
<proteinExistence type="predicted"/>